<comment type="caution">
    <text evidence="1">The sequence shown here is derived from an EMBL/GenBank/DDBJ whole genome shotgun (WGS) entry which is preliminary data.</text>
</comment>
<evidence type="ECO:0000313" key="2">
    <source>
        <dbReference type="Proteomes" id="UP000518752"/>
    </source>
</evidence>
<dbReference type="Proteomes" id="UP000518752">
    <property type="component" value="Unassembled WGS sequence"/>
</dbReference>
<gene>
    <name evidence="1" type="ORF">D9757_004941</name>
</gene>
<dbReference type="Gene3D" id="2.30.36.70">
    <property type="entry name" value="Actin, Chain A, domain 2"/>
    <property type="match status" value="1"/>
</dbReference>
<evidence type="ECO:0008006" key="3">
    <source>
        <dbReference type="Google" id="ProtNLM"/>
    </source>
</evidence>
<sequence>MEDSTVIVDNVSGVCKAGFAVNDAHRATFPYSTTIEMGHKDSFVGIISIGSQDKRGVLTTKYPIEHGIVTS</sequence>
<evidence type="ECO:0000313" key="1">
    <source>
        <dbReference type="EMBL" id="KAF5389154.1"/>
    </source>
</evidence>
<dbReference type="Gene3D" id="3.30.420.40">
    <property type="match status" value="1"/>
</dbReference>
<dbReference type="InterPro" id="IPR004000">
    <property type="entry name" value="Actin"/>
</dbReference>
<dbReference type="PRINTS" id="PR00190">
    <property type="entry name" value="ACTIN"/>
</dbReference>
<dbReference type="InterPro" id="IPR043129">
    <property type="entry name" value="ATPase_NBD"/>
</dbReference>
<keyword evidence="2" id="KW-1185">Reference proteome</keyword>
<dbReference type="OrthoDB" id="5132116at2759"/>
<dbReference type="SUPFAM" id="SSF53067">
    <property type="entry name" value="Actin-like ATPase domain"/>
    <property type="match status" value="1"/>
</dbReference>
<proteinExistence type="predicted"/>
<reference evidence="1 2" key="1">
    <citation type="journal article" date="2020" name="ISME J.">
        <title>Uncovering the hidden diversity of litter-decomposition mechanisms in mushroom-forming fungi.</title>
        <authorList>
            <person name="Floudas D."/>
            <person name="Bentzer J."/>
            <person name="Ahren D."/>
            <person name="Johansson T."/>
            <person name="Persson P."/>
            <person name="Tunlid A."/>
        </authorList>
    </citation>
    <scope>NUCLEOTIDE SEQUENCE [LARGE SCALE GENOMIC DNA]</scope>
    <source>
        <strain evidence="1 2">CBS 406.79</strain>
    </source>
</reference>
<accession>A0A8H5MCS8</accession>
<dbReference type="EMBL" id="JAACJN010000024">
    <property type="protein sequence ID" value="KAF5389154.1"/>
    <property type="molecule type" value="Genomic_DNA"/>
</dbReference>
<protein>
    <recommendedName>
        <fullName evidence="3">Actin</fullName>
    </recommendedName>
</protein>
<organism evidence="1 2">
    <name type="scientific">Collybiopsis confluens</name>
    <dbReference type="NCBI Taxonomy" id="2823264"/>
    <lineage>
        <taxon>Eukaryota</taxon>
        <taxon>Fungi</taxon>
        <taxon>Dikarya</taxon>
        <taxon>Basidiomycota</taxon>
        <taxon>Agaricomycotina</taxon>
        <taxon>Agaricomycetes</taxon>
        <taxon>Agaricomycetidae</taxon>
        <taxon>Agaricales</taxon>
        <taxon>Marasmiineae</taxon>
        <taxon>Omphalotaceae</taxon>
        <taxon>Collybiopsis</taxon>
    </lineage>
</organism>
<dbReference type="AlphaFoldDB" id="A0A8H5MCS8"/>
<name>A0A8H5MCS8_9AGAR</name>